<keyword evidence="1" id="KW-1133">Transmembrane helix</keyword>
<proteinExistence type="predicted"/>
<feature type="transmembrane region" description="Helical" evidence="1">
    <location>
        <begin position="125"/>
        <end position="147"/>
    </location>
</feature>
<keyword evidence="1" id="KW-0812">Transmembrane</keyword>
<evidence type="ECO:0000256" key="1">
    <source>
        <dbReference type="SAM" id="Phobius"/>
    </source>
</evidence>
<feature type="transmembrane region" description="Helical" evidence="1">
    <location>
        <begin position="55"/>
        <end position="74"/>
    </location>
</feature>
<evidence type="ECO:0000313" key="3">
    <source>
        <dbReference type="Proteomes" id="UP000177811"/>
    </source>
</evidence>
<name>A0A1G2KZU4_9BACT</name>
<keyword evidence="1" id="KW-0472">Membrane</keyword>
<dbReference type="Proteomes" id="UP000177811">
    <property type="component" value="Unassembled WGS sequence"/>
</dbReference>
<accession>A0A1G2KZU4</accession>
<organism evidence="2 3">
    <name type="scientific">Candidatus Sungbacteria bacterium RIFCSPHIGHO2_02_FULL_51_29</name>
    <dbReference type="NCBI Taxonomy" id="1802273"/>
    <lineage>
        <taxon>Bacteria</taxon>
        <taxon>Candidatus Sungiibacteriota</taxon>
    </lineage>
</organism>
<dbReference type="EMBL" id="MHQL01000004">
    <property type="protein sequence ID" value="OHA03959.1"/>
    <property type="molecule type" value="Genomic_DNA"/>
</dbReference>
<evidence type="ECO:0008006" key="4">
    <source>
        <dbReference type="Google" id="ProtNLM"/>
    </source>
</evidence>
<comment type="caution">
    <text evidence="2">The sequence shown here is derived from an EMBL/GenBank/DDBJ whole genome shotgun (WGS) entry which is preliminary data.</text>
</comment>
<evidence type="ECO:0000313" key="2">
    <source>
        <dbReference type="EMBL" id="OHA03959.1"/>
    </source>
</evidence>
<reference evidence="2 3" key="1">
    <citation type="journal article" date="2016" name="Nat. Commun.">
        <title>Thousands of microbial genomes shed light on interconnected biogeochemical processes in an aquifer system.</title>
        <authorList>
            <person name="Anantharaman K."/>
            <person name="Brown C.T."/>
            <person name="Hug L.A."/>
            <person name="Sharon I."/>
            <person name="Castelle C.J."/>
            <person name="Probst A.J."/>
            <person name="Thomas B.C."/>
            <person name="Singh A."/>
            <person name="Wilkins M.J."/>
            <person name="Karaoz U."/>
            <person name="Brodie E.L."/>
            <person name="Williams K.H."/>
            <person name="Hubbard S.S."/>
            <person name="Banfield J.F."/>
        </authorList>
    </citation>
    <scope>NUCLEOTIDE SEQUENCE [LARGE SCALE GENOMIC DNA]</scope>
</reference>
<dbReference type="AlphaFoldDB" id="A0A1G2KZU4"/>
<sequence length="161" mass="17697">MRKKLLYMQAAMLAGGVFLSASALAGQFRIFYGLYGTIFRFRDCVVPNPLTTPCFYGAIAFLVAFVWAAFLIGSPRLASEMWLRRLLVFGVVFAFSVFGYELVEYYRLFGFGGPSISCTPGAHPLATQCFYGALIFTAASGIATIIIRSMRREGGYCAISL</sequence>
<protein>
    <recommendedName>
        <fullName evidence="4">Vitamin K epoxide reductase domain-containing protein</fullName>
    </recommendedName>
</protein>
<gene>
    <name evidence="2" type="ORF">A3C16_01020</name>
</gene>
<feature type="transmembrane region" description="Helical" evidence="1">
    <location>
        <begin position="86"/>
        <end position="105"/>
    </location>
</feature>